<organism evidence="1 2">
    <name type="scientific">Aspergillus sclerotialis</name>
    <dbReference type="NCBI Taxonomy" id="2070753"/>
    <lineage>
        <taxon>Eukaryota</taxon>
        <taxon>Fungi</taxon>
        <taxon>Dikarya</taxon>
        <taxon>Ascomycota</taxon>
        <taxon>Pezizomycotina</taxon>
        <taxon>Eurotiomycetes</taxon>
        <taxon>Eurotiomycetidae</taxon>
        <taxon>Eurotiales</taxon>
        <taxon>Aspergillaceae</taxon>
        <taxon>Aspergillus</taxon>
        <taxon>Aspergillus subgen. Polypaecilum</taxon>
    </lineage>
</organism>
<dbReference type="EMBL" id="MVGC01000615">
    <property type="protein sequence ID" value="RJE18144.1"/>
    <property type="molecule type" value="Genomic_DNA"/>
</dbReference>
<accession>A0A3A2ZFQ2</accession>
<dbReference type="Proteomes" id="UP000266188">
    <property type="component" value="Unassembled WGS sequence"/>
</dbReference>
<evidence type="ECO:0000313" key="1">
    <source>
        <dbReference type="EMBL" id="RJE18144.1"/>
    </source>
</evidence>
<dbReference type="GO" id="GO:0004174">
    <property type="term" value="F:electron-transferring-flavoprotein dehydrogenase activity"/>
    <property type="evidence" value="ECO:0007669"/>
    <property type="project" value="TreeGrafter"/>
</dbReference>
<proteinExistence type="predicted"/>
<dbReference type="PANTHER" id="PTHR43735">
    <property type="entry name" value="APOPTOSIS-INDUCING FACTOR 1"/>
    <property type="match status" value="1"/>
</dbReference>
<dbReference type="GO" id="GO:0050660">
    <property type="term" value="F:flavin adenine dinucleotide binding"/>
    <property type="evidence" value="ECO:0007669"/>
    <property type="project" value="TreeGrafter"/>
</dbReference>
<dbReference type="STRING" id="2070753.A0A3A2ZFQ2"/>
<keyword evidence="2" id="KW-1185">Reference proteome</keyword>
<dbReference type="Gene3D" id="3.50.50.100">
    <property type="match status" value="1"/>
</dbReference>
<sequence>MKQGQRHILIVGGAYAGLSTVQNLISILNGKGCLASPIPLSEPKTLPSIKPRITILDERDGFFHTMGAPLAHSSSSYASTAWKAFNEIPSLGDNGISVLRGRASSLNPADKVLRFKESASGSEREVEYDYLVAATGLKREWPVVLGSLTRRDICLMRKGSLKGWKM</sequence>
<protein>
    <submittedName>
        <fullName evidence="1">Pyridine nucleotide-disulfide oxidoreductase</fullName>
    </submittedName>
</protein>
<name>A0A3A2ZFQ2_9EURO</name>
<dbReference type="AlphaFoldDB" id="A0A3A2ZFQ2"/>
<comment type="caution">
    <text evidence="1">The sequence shown here is derived from an EMBL/GenBank/DDBJ whole genome shotgun (WGS) entry which is preliminary data.</text>
</comment>
<dbReference type="SUPFAM" id="SSF51905">
    <property type="entry name" value="FAD/NAD(P)-binding domain"/>
    <property type="match status" value="1"/>
</dbReference>
<dbReference type="OrthoDB" id="202203at2759"/>
<gene>
    <name evidence="1" type="ORF">PHISCL_09522</name>
</gene>
<dbReference type="GO" id="GO:0005737">
    <property type="term" value="C:cytoplasm"/>
    <property type="evidence" value="ECO:0007669"/>
    <property type="project" value="TreeGrafter"/>
</dbReference>
<dbReference type="PANTHER" id="PTHR43735:SF24">
    <property type="entry name" value="NUCLEOTIDE-DISULPHIDE OXIDOREDUCTASE AMID-LIKE, PUTATIVE (AFU_ORTHOLOGUE AFUA_1G17180)-RELATED"/>
    <property type="match status" value="1"/>
</dbReference>
<reference evidence="2" key="1">
    <citation type="submission" date="2017-02" db="EMBL/GenBank/DDBJ databases">
        <authorList>
            <person name="Tafer H."/>
            <person name="Lopandic K."/>
        </authorList>
    </citation>
    <scope>NUCLEOTIDE SEQUENCE [LARGE SCALE GENOMIC DNA]</scope>
    <source>
        <strain evidence="2">CBS 366.77</strain>
    </source>
</reference>
<evidence type="ECO:0000313" key="2">
    <source>
        <dbReference type="Proteomes" id="UP000266188"/>
    </source>
</evidence>
<dbReference type="InterPro" id="IPR036188">
    <property type="entry name" value="FAD/NAD-bd_sf"/>
</dbReference>